<dbReference type="Pfam" id="PF12802">
    <property type="entry name" value="MarR_2"/>
    <property type="match status" value="1"/>
</dbReference>
<evidence type="ECO:0000256" key="1">
    <source>
        <dbReference type="SAM" id="MobiDB-lite"/>
    </source>
</evidence>
<dbReference type="InterPro" id="IPR000835">
    <property type="entry name" value="HTH_MarR-typ"/>
</dbReference>
<dbReference type="InterPro" id="IPR036390">
    <property type="entry name" value="WH_DNA-bd_sf"/>
</dbReference>
<dbReference type="RefSeq" id="WP_316001077.1">
    <property type="nucleotide sequence ID" value="NZ_JAWDIU010000001.1"/>
</dbReference>
<proteinExistence type="predicted"/>
<name>A0ABU3RVL6_9MICO</name>
<organism evidence="3 4">
    <name type="scientific">Microbacterium algihabitans</name>
    <dbReference type="NCBI Taxonomy" id="3075992"/>
    <lineage>
        <taxon>Bacteria</taxon>
        <taxon>Bacillati</taxon>
        <taxon>Actinomycetota</taxon>
        <taxon>Actinomycetes</taxon>
        <taxon>Micrococcales</taxon>
        <taxon>Microbacteriaceae</taxon>
        <taxon>Microbacterium</taxon>
    </lineage>
</organism>
<dbReference type="PANTHER" id="PTHR33164:SF57">
    <property type="entry name" value="MARR-FAMILY TRANSCRIPTIONAL REGULATOR"/>
    <property type="match status" value="1"/>
</dbReference>
<evidence type="ECO:0000313" key="4">
    <source>
        <dbReference type="Proteomes" id="UP001256673"/>
    </source>
</evidence>
<gene>
    <name evidence="3" type="ORF">RWH43_06960</name>
</gene>
<dbReference type="SUPFAM" id="SSF46785">
    <property type="entry name" value="Winged helix' DNA-binding domain"/>
    <property type="match status" value="1"/>
</dbReference>
<dbReference type="CDD" id="cd00090">
    <property type="entry name" value="HTH_ARSR"/>
    <property type="match status" value="1"/>
</dbReference>
<evidence type="ECO:0000259" key="2">
    <source>
        <dbReference type="PROSITE" id="PS50995"/>
    </source>
</evidence>
<dbReference type="SMART" id="SM00347">
    <property type="entry name" value="HTH_MARR"/>
    <property type="match status" value="1"/>
</dbReference>
<sequence length="175" mass="18760">MASDPADEIAAALSRLRGRRPRPPFPPEAPHHHGAGHGARHGGRGGPWGHGGPPWADAAAGRFAGPARLRMLDALIAASGSLSVSEIAEAVGVDQPRASRLVQQAVQMGLVEREPDPEDARRTRVRLTSQGEGLVSGFRGRRRDAVRSALESFTDAERTEFARLLAKFADAWPRD</sequence>
<dbReference type="Gene3D" id="1.10.10.10">
    <property type="entry name" value="Winged helix-like DNA-binding domain superfamily/Winged helix DNA-binding domain"/>
    <property type="match status" value="1"/>
</dbReference>
<feature type="domain" description="HTH marR-type" evidence="2">
    <location>
        <begin position="6"/>
        <end position="170"/>
    </location>
</feature>
<dbReference type="InterPro" id="IPR011991">
    <property type="entry name" value="ArsR-like_HTH"/>
</dbReference>
<accession>A0ABU3RVL6</accession>
<dbReference type="PRINTS" id="PR00598">
    <property type="entry name" value="HTHMARR"/>
</dbReference>
<feature type="compositionally biased region" description="Basic residues" evidence="1">
    <location>
        <begin position="32"/>
        <end position="43"/>
    </location>
</feature>
<dbReference type="InterPro" id="IPR039422">
    <property type="entry name" value="MarR/SlyA-like"/>
</dbReference>
<dbReference type="PROSITE" id="PS50995">
    <property type="entry name" value="HTH_MARR_2"/>
    <property type="match status" value="1"/>
</dbReference>
<dbReference type="EMBL" id="JAWDIU010000001">
    <property type="protein sequence ID" value="MDU0326498.1"/>
    <property type="molecule type" value="Genomic_DNA"/>
</dbReference>
<dbReference type="InterPro" id="IPR036388">
    <property type="entry name" value="WH-like_DNA-bd_sf"/>
</dbReference>
<protein>
    <submittedName>
        <fullName evidence="3">MarR family transcriptional regulator</fullName>
    </submittedName>
</protein>
<dbReference type="PANTHER" id="PTHR33164">
    <property type="entry name" value="TRANSCRIPTIONAL REGULATOR, MARR FAMILY"/>
    <property type="match status" value="1"/>
</dbReference>
<keyword evidence="4" id="KW-1185">Reference proteome</keyword>
<reference evidence="3 4" key="1">
    <citation type="submission" date="2023-09" db="EMBL/GenBank/DDBJ databases">
        <title>Microbacterium fusihabitans sp. nov., Microbacterium phycihabitans sp. nov., and Microbacterium cervinum sp. nov., isolated from dried seaweeds of beach.</title>
        <authorList>
            <person name="Lee S.D."/>
        </authorList>
    </citation>
    <scope>NUCLEOTIDE SEQUENCE [LARGE SCALE GENOMIC DNA]</scope>
    <source>
        <strain evidence="3 4">KSW2-21</strain>
    </source>
</reference>
<dbReference type="SMART" id="SM00418">
    <property type="entry name" value="HTH_ARSR"/>
    <property type="match status" value="1"/>
</dbReference>
<evidence type="ECO:0000313" key="3">
    <source>
        <dbReference type="EMBL" id="MDU0326498.1"/>
    </source>
</evidence>
<dbReference type="InterPro" id="IPR001845">
    <property type="entry name" value="HTH_ArsR_DNA-bd_dom"/>
</dbReference>
<dbReference type="Proteomes" id="UP001256673">
    <property type="component" value="Unassembled WGS sequence"/>
</dbReference>
<feature type="region of interest" description="Disordered" evidence="1">
    <location>
        <begin position="1"/>
        <end position="53"/>
    </location>
</feature>
<comment type="caution">
    <text evidence="3">The sequence shown here is derived from an EMBL/GenBank/DDBJ whole genome shotgun (WGS) entry which is preliminary data.</text>
</comment>